<dbReference type="GO" id="GO:0032153">
    <property type="term" value="C:cell division site"/>
    <property type="evidence" value="ECO:0007669"/>
    <property type="project" value="TreeGrafter"/>
</dbReference>
<dbReference type="SMART" id="SM00865">
    <property type="entry name" value="Tubulin_C"/>
    <property type="match status" value="1"/>
</dbReference>
<dbReference type="AlphaFoldDB" id="A0A7S3RA50"/>
<evidence type="ECO:0000259" key="6">
    <source>
        <dbReference type="SMART" id="SM00865"/>
    </source>
</evidence>
<feature type="region of interest" description="Disordered" evidence="4">
    <location>
        <begin position="1"/>
        <end position="20"/>
    </location>
</feature>
<dbReference type="HAMAP" id="MF_00909">
    <property type="entry name" value="FtsZ"/>
    <property type="match status" value="1"/>
</dbReference>
<dbReference type="Gene3D" id="3.30.1330.20">
    <property type="entry name" value="Tubulin/FtsZ, C-terminal domain"/>
    <property type="match status" value="1"/>
</dbReference>
<accession>A0A7S3RA50</accession>
<dbReference type="Gene3D" id="3.40.50.1440">
    <property type="entry name" value="Tubulin/FtsZ, GTPase domain"/>
    <property type="match status" value="1"/>
</dbReference>
<dbReference type="InterPro" id="IPR045061">
    <property type="entry name" value="FtsZ/CetZ"/>
</dbReference>
<feature type="domain" description="Tubulin/FtsZ GTPase" evidence="5">
    <location>
        <begin position="93"/>
        <end position="285"/>
    </location>
</feature>
<dbReference type="Pfam" id="PF00091">
    <property type="entry name" value="Tubulin"/>
    <property type="match status" value="1"/>
</dbReference>
<dbReference type="PROSITE" id="PS01135">
    <property type="entry name" value="FTSZ_2"/>
    <property type="match status" value="1"/>
</dbReference>
<evidence type="ECO:0000256" key="3">
    <source>
        <dbReference type="ARBA" id="ARBA00023134"/>
    </source>
</evidence>
<dbReference type="SUPFAM" id="SSF52490">
    <property type="entry name" value="Tubulin nucleotide-binding domain-like"/>
    <property type="match status" value="1"/>
</dbReference>
<organism evidence="7">
    <name type="scientific">Dunaliella tertiolecta</name>
    <name type="common">Green alga</name>
    <dbReference type="NCBI Taxonomy" id="3047"/>
    <lineage>
        <taxon>Eukaryota</taxon>
        <taxon>Viridiplantae</taxon>
        <taxon>Chlorophyta</taxon>
        <taxon>core chlorophytes</taxon>
        <taxon>Chlorophyceae</taxon>
        <taxon>CS clade</taxon>
        <taxon>Chlamydomonadales</taxon>
        <taxon>Dunaliellaceae</taxon>
        <taxon>Dunaliella</taxon>
    </lineage>
</organism>
<dbReference type="GO" id="GO:0051301">
    <property type="term" value="P:cell division"/>
    <property type="evidence" value="ECO:0007669"/>
    <property type="project" value="TreeGrafter"/>
</dbReference>
<dbReference type="GO" id="GO:0010020">
    <property type="term" value="P:chloroplast fission"/>
    <property type="evidence" value="ECO:0007669"/>
    <property type="project" value="TreeGrafter"/>
</dbReference>
<dbReference type="FunFam" id="3.40.50.1440:FF:000001">
    <property type="entry name" value="Cell division protein FtsZ"/>
    <property type="match status" value="1"/>
</dbReference>
<dbReference type="GO" id="GO:0005525">
    <property type="term" value="F:GTP binding"/>
    <property type="evidence" value="ECO:0007669"/>
    <property type="project" value="UniProtKB-KW"/>
</dbReference>
<evidence type="ECO:0000313" key="7">
    <source>
        <dbReference type="EMBL" id="CAE0507105.1"/>
    </source>
</evidence>
<dbReference type="Pfam" id="PF12327">
    <property type="entry name" value="FtsZ_C"/>
    <property type="match status" value="1"/>
</dbReference>
<dbReference type="SMART" id="SM00864">
    <property type="entry name" value="Tubulin"/>
    <property type="match status" value="1"/>
</dbReference>
<protein>
    <recommendedName>
        <fullName evidence="8">Plastid division protein FtsZ</fullName>
    </recommendedName>
</protein>
<evidence type="ECO:0000256" key="2">
    <source>
        <dbReference type="ARBA" id="ARBA00022741"/>
    </source>
</evidence>
<dbReference type="GO" id="GO:0009507">
    <property type="term" value="C:chloroplast"/>
    <property type="evidence" value="ECO:0007669"/>
    <property type="project" value="TreeGrafter"/>
</dbReference>
<proteinExistence type="inferred from homology"/>
<dbReference type="InterPro" id="IPR008280">
    <property type="entry name" value="Tub_FtsZ_C"/>
</dbReference>
<dbReference type="EMBL" id="HBIP01036569">
    <property type="protein sequence ID" value="CAE0507105.1"/>
    <property type="molecule type" value="Transcribed_RNA"/>
</dbReference>
<dbReference type="CDD" id="cd02201">
    <property type="entry name" value="FtsZ_type1"/>
    <property type="match status" value="1"/>
</dbReference>
<dbReference type="InterPro" id="IPR036525">
    <property type="entry name" value="Tubulin/FtsZ_GTPase_sf"/>
</dbReference>
<reference evidence="7" key="1">
    <citation type="submission" date="2021-01" db="EMBL/GenBank/DDBJ databases">
        <authorList>
            <person name="Corre E."/>
            <person name="Pelletier E."/>
            <person name="Niang G."/>
            <person name="Scheremetjew M."/>
            <person name="Finn R."/>
            <person name="Kale V."/>
            <person name="Holt S."/>
            <person name="Cochrane G."/>
            <person name="Meng A."/>
            <person name="Brown T."/>
            <person name="Cohen L."/>
        </authorList>
    </citation>
    <scope>NUCLEOTIDE SEQUENCE</scope>
    <source>
        <strain evidence="7">CCMP1320</strain>
    </source>
</reference>
<dbReference type="NCBIfam" id="TIGR00065">
    <property type="entry name" value="ftsZ"/>
    <property type="match status" value="1"/>
</dbReference>
<sequence>MADQLFTRPTPCGLSASNRPSSSCAVRNQCYGTSGLRLSGPQMREAPPCGIQLHSESKRRFLHQQRGQHGPRRAFLVHAQPLGEFAAVGGHANIKVIGVGGGGNNALNRMIASGLQGVEFWAVNTDAQALANHSATNKVQIGSELTRGLGCGGAPELGAQAAIESHDELRQMLQGADLVFITAGMGGGTGTGAAPVVAQISKEMGILTVGVVTYPFGFEGRRRSNQASQGTERLRQNVDSVIVIPNDRLLDVAGSSTALQDAFGLADDVLRQGVQGISDIITVPGLINVDFADVRAIMLNSGTAMLGVGVASGPDRAEQAAQSATAAPLIQRSIERATGIVYNITGGPDMTLQEINRVSEVVTGLADASCNIIFGAVVDDAYEGIINVTIIATGFSQSFEEQIFSSRRPGSRRAAEQAAQATAAPTTAPAPEEPRKKSGLSFLGRSIF</sequence>
<evidence type="ECO:0000256" key="4">
    <source>
        <dbReference type="SAM" id="MobiDB-lite"/>
    </source>
</evidence>
<dbReference type="InterPro" id="IPR024757">
    <property type="entry name" value="FtsZ_C"/>
</dbReference>
<dbReference type="InterPro" id="IPR018316">
    <property type="entry name" value="Tubulin/FtsZ_2-layer-sand-dom"/>
</dbReference>
<name>A0A7S3RA50_DUNTE</name>
<evidence type="ECO:0000256" key="1">
    <source>
        <dbReference type="ARBA" id="ARBA00009690"/>
    </source>
</evidence>
<keyword evidence="2" id="KW-0547">Nucleotide-binding</keyword>
<dbReference type="PANTHER" id="PTHR30314">
    <property type="entry name" value="CELL DIVISION PROTEIN FTSZ-RELATED"/>
    <property type="match status" value="1"/>
</dbReference>
<feature type="region of interest" description="Disordered" evidence="4">
    <location>
        <begin position="408"/>
        <end position="448"/>
    </location>
</feature>
<gene>
    <name evidence="7" type="ORF">DTER00134_LOCUS22181</name>
</gene>
<keyword evidence="3" id="KW-0342">GTP-binding</keyword>
<dbReference type="PRINTS" id="PR00423">
    <property type="entry name" value="CELLDVISFTSZ"/>
</dbReference>
<feature type="compositionally biased region" description="Low complexity" evidence="4">
    <location>
        <begin position="416"/>
        <end position="430"/>
    </location>
</feature>
<evidence type="ECO:0008006" key="8">
    <source>
        <dbReference type="Google" id="ProtNLM"/>
    </source>
</evidence>
<dbReference type="PANTHER" id="PTHR30314:SF23">
    <property type="entry name" value="PLASTID DIVISION PROTEIN FTSZ"/>
    <property type="match status" value="1"/>
</dbReference>
<dbReference type="InterPro" id="IPR020805">
    <property type="entry name" value="Cell_div_FtsZ_CS"/>
</dbReference>
<dbReference type="SUPFAM" id="SSF55307">
    <property type="entry name" value="Tubulin C-terminal domain-like"/>
    <property type="match status" value="1"/>
</dbReference>
<comment type="similarity">
    <text evidence="1">Belongs to the FtsZ family.</text>
</comment>
<feature type="domain" description="Tubulin/FtsZ 2-layer sandwich" evidence="6">
    <location>
        <begin position="287"/>
        <end position="404"/>
    </location>
</feature>
<dbReference type="InterPro" id="IPR003008">
    <property type="entry name" value="Tubulin_FtsZ_GTPase"/>
</dbReference>
<dbReference type="GO" id="GO:0003924">
    <property type="term" value="F:GTPase activity"/>
    <property type="evidence" value="ECO:0007669"/>
    <property type="project" value="InterPro"/>
</dbReference>
<dbReference type="InterPro" id="IPR037103">
    <property type="entry name" value="Tubulin/FtsZ-like_C"/>
</dbReference>
<evidence type="ECO:0000259" key="5">
    <source>
        <dbReference type="SMART" id="SM00864"/>
    </source>
</evidence>
<dbReference type="InterPro" id="IPR000158">
    <property type="entry name" value="Cell_div_FtsZ"/>
</dbReference>